<protein>
    <submittedName>
        <fullName evidence="2">Uncharacterized protein</fullName>
    </submittedName>
</protein>
<dbReference type="Proteomes" id="UP000024635">
    <property type="component" value="Unassembled WGS sequence"/>
</dbReference>
<evidence type="ECO:0000256" key="1">
    <source>
        <dbReference type="SAM" id="MobiDB-lite"/>
    </source>
</evidence>
<feature type="region of interest" description="Disordered" evidence="1">
    <location>
        <begin position="25"/>
        <end position="78"/>
    </location>
</feature>
<dbReference type="OrthoDB" id="10303569at2759"/>
<proteinExistence type="predicted"/>
<feature type="compositionally biased region" description="Basic and acidic residues" evidence="1">
    <location>
        <begin position="181"/>
        <end position="190"/>
    </location>
</feature>
<name>A0A016WX51_9BILA</name>
<evidence type="ECO:0000313" key="3">
    <source>
        <dbReference type="Proteomes" id="UP000024635"/>
    </source>
</evidence>
<keyword evidence="3" id="KW-1185">Reference proteome</keyword>
<accession>A0A016WX51</accession>
<gene>
    <name evidence="2" type="primary">Acey_s0479.g2226</name>
    <name evidence="2" type="ORF">Y032_0479g2226</name>
</gene>
<evidence type="ECO:0000313" key="2">
    <source>
        <dbReference type="EMBL" id="EYC43852.1"/>
    </source>
</evidence>
<dbReference type="EMBL" id="JARK01000079">
    <property type="protein sequence ID" value="EYC43852.1"/>
    <property type="molecule type" value="Genomic_DNA"/>
</dbReference>
<sequence>MKAAPKKNPMLDDTMYEIFELRNSARSKKKKEYKYASSPKAVPDEPPAEVIQAGRFSTESVEQPEEDFSPPNAENFMPNITDIEYTTHDMIRTMGNTNDFPLPVAIEKRQPNFHMGCDLKLLEKQPHFGWQSLQANTFLSNVLCLPTEQEKERLLTAVDHTYKNEKAITILPTQTVQAYKASRDAGESRKGVMSARLKPDK</sequence>
<dbReference type="AlphaFoldDB" id="A0A016WX51"/>
<feature type="region of interest" description="Disordered" evidence="1">
    <location>
        <begin position="181"/>
        <end position="201"/>
    </location>
</feature>
<comment type="caution">
    <text evidence="2">The sequence shown here is derived from an EMBL/GenBank/DDBJ whole genome shotgun (WGS) entry which is preliminary data.</text>
</comment>
<organism evidence="2 3">
    <name type="scientific">Ancylostoma ceylanicum</name>
    <dbReference type="NCBI Taxonomy" id="53326"/>
    <lineage>
        <taxon>Eukaryota</taxon>
        <taxon>Metazoa</taxon>
        <taxon>Ecdysozoa</taxon>
        <taxon>Nematoda</taxon>
        <taxon>Chromadorea</taxon>
        <taxon>Rhabditida</taxon>
        <taxon>Rhabditina</taxon>
        <taxon>Rhabditomorpha</taxon>
        <taxon>Strongyloidea</taxon>
        <taxon>Ancylostomatidae</taxon>
        <taxon>Ancylostomatinae</taxon>
        <taxon>Ancylostoma</taxon>
    </lineage>
</organism>
<reference evidence="3" key="1">
    <citation type="journal article" date="2015" name="Nat. Genet.">
        <title>The genome and transcriptome of the zoonotic hookworm Ancylostoma ceylanicum identify infection-specific gene families.</title>
        <authorList>
            <person name="Schwarz E.M."/>
            <person name="Hu Y."/>
            <person name="Antoshechkin I."/>
            <person name="Miller M.M."/>
            <person name="Sternberg P.W."/>
            <person name="Aroian R.V."/>
        </authorList>
    </citation>
    <scope>NUCLEOTIDE SEQUENCE</scope>
    <source>
        <strain evidence="3">HY135</strain>
    </source>
</reference>